<organism evidence="1 2">
    <name type="scientific">Novosphingobium ovatum</name>
    <dbReference type="NCBI Taxonomy" id="1908523"/>
    <lineage>
        <taxon>Bacteria</taxon>
        <taxon>Pseudomonadati</taxon>
        <taxon>Pseudomonadota</taxon>
        <taxon>Alphaproteobacteria</taxon>
        <taxon>Sphingomonadales</taxon>
        <taxon>Sphingomonadaceae</taxon>
        <taxon>Novosphingobium</taxon>
    </lineage>
</organism>
<comment type="caution">
    <text evidence="1">The sequence shown here is derived from an EMBL/GenBank/DDBJ whole genome shotgun (WGS) entry which is preliminary data.</text>
</comment>
<name>A0ABW9XFR7_9SPHN</name>
<accession>A0ABW9XFR7</accession>
<protein>
    <submittedName>
        <fullName evidence="1">Uncharacterized protein</fullName>
    </submittedName>
</protein>
<gene>
    <name evidence="1" type="ORF">GTZ99_12560</name>
</gene>
<dbReference type="Proteomes" id="UP000753724">
    <property type="component" value="Unassembled WGS sequence"/>
</dbReference>
<dbReference type="EMBL" id="JAAAPO010000005">
    <property type="protein sequence ID" value="NBC37383.1"/>
    <property type="molecule type" value="Genomic_DNA"/>
</dbReference>
<proteinExistence type="predicted"/>
<reference evidence="2" key="1">
    <citation type="submission" date="2020-01" db="EMBL/GenBank/DDBJ databases">
        <title>Sphingomonas sp. strain CSW-10.</title>
        <authorList>
            <person name="Chen W.-M."/>
        </authorList>
    </citation>
    <scope>NUCLEOTIDE SEQUENCE [LARGE SCALE GENOMIC DNA]</scope>
    <source>
        <strain evidence="2">FSY-8</strain>
    </source>
</reference>
<sequence length="100" mass="10845">MEWEYTAAKAAEIKQLRAVVGEGEELLARQCVHPEQLVCGEYGMPECGLRAQLAEAVAIIGAINQHDQSNFHGANGDKNARAAWRGVVRKARAFLAKQAG</sequence>
<evidence type="ECO:0000313" key="1">
    <source>
        <dbReference type="EMBL" id="NBC37383.1"/>
    </source>
</evidence>
<dbReference type="RefSeq" id="WP_161719414.1">
    <property type="nucleotide sequence ID" value="NZ_JAAAPO010000005.1"/>
</dbReference>
<evidence type="ECO:0000313" key="2">
    <source>
        <dbReference type="Proteomes" id="UP000753724"/>
    </source>
</evidence>
<keyword evidence="2" id="KW-1185">Reference proteome</keyword>